<accession>A0A0E9M1A0</accession>
<evidence type="ECO:0000256" key="4">
    <source>
        <dbReference type="ARBA" id="ARBA00022793"/>
    </source>
</evidence>
<evidence type="ECO:0000259" key="10">
    <source>
        <dbReference type="PROSITE" id="PS00906"/>
    </source>
</evidence>
<evidence type="ECO:0000256" key="2">
    <source>
        <dbReference type="ARBA" id="ARBA00009935"/>
    </source>
</evidence>
<evidence type="ECO:0000256" key="1">
    <source>
        <dbReference type="ARBA" id="ARBA00004804"/>
    </source>
</evidence>
<dbReference type="InterPro" id="IPR000257">
    <property type="entry name" value="Uroporphyrinogen_deCOase"/>
</dbReference>
<comment type="similarity">
    <text evidence="2 9">Belongs to the uroporphyrinogen decarboxylase family.</text>
</comment>
<dbReference type="Pfam" id="PF01208">
    <property type="entry name" value="URO-D"/>
    <property type="match status" value="1"/>
</dbReference>
<dbReference type="RefSeq" id="WP_062127183.1">
    <property type="nucleotide sequence ID" value="NZ_BAZW01000042.1"/>
</dbReference>
<dbReference type="PANTHER" id="PTHR21091:SF169">
    <property type="entry name" value="UROPORPHYRINOGEN DECARBOXYLASE"/>
    <property type="match status" value="1"/>
</dbReference>
<evidence type="ECO:0000256" key="8">
    <source>
        <dbReference type="RuleBase" id="RU000554"/>
    </source>
</evidence>
<dbReference type="NCBIfam" id="TIGR01464">
    <property type="entry name" value="hemE"/>
    <property type="match status" value="1"/>
</dbReference>
<reference evidence="11 12" key="1">
    <citation type="journal article" date="2015" name="Microbes Environ.">
        <title>Distribution and evolution of nitrogen fixation genes in the phylum bacteroidetes.</title>
        <authorList>
            <person name="Inoue J."/>
            <person name="Oshima K."/>
            <person name="Suda W."/>
            <person name="Sakamoto M."/>
            <person name="Iino T."/>
            <person name="Noda S."/>
            <person name="Hongoh Y."/>
            <person name="Hattori M."/>
            <person name="Ohkuma M."/>
        </authorList>
    </citation>
    <scope>NUCLEOTIDE SEQUENCE [LARGE SCALE GENOMIC DNA]</scope>
    <source>
        <strain evidence="11">JCM 15548</strain>
    </source>
</reference>
<dbReference type="GO" id="GO:0004853">
    <property type="term" value="F:uroporphyrinogen decarboxylase activity"/>
    <property type="evidence" value="ECO:0007669"/>
    <property type="project" value="UniProtKB-UniRule"/>
</dbReference>
<dbReference type="GO" id="GO:0005829">
    <property type="term" value="C:cytosol"/>
    <property type="evidence" value="ECO:0007669"/>
    <property type="project" value="TreeGrafter"/>
</dbReference>
<proteinExistence type="inferred from homology"/>
<protein>
    <recommendedName>
        <fullName evidence="3 7">Uroporphyrinogen decarboxylase</fullName>
        <ecNumber evidence="3 7">4.1.1.37</ecNumber>
    </recommendedName>
</protein>
<dbReference type="UniPathway" id="UPA00251">
    <property type="reaction ID" value="UER00321"/>
</dbReference>
<dbReference type="InterPro" id="IPR006361">
    <property type="entry name" value="Uroporphyrinogen_deCO2ase_HemE"/>
</dbReference>
<evidence type="ECO:0000256" key="3">
    <source>
        <dbReference type="ARBA" id="ARBA00012288"/>
    </source>
</evidence>
<dbReference type="Proteomes" id="UP000032900">
    <property type="component" value="Unassembled WGS sequence"/>
</dbReference>
<dbReference type="EC" id="4.1.1.37" evidence="3 7"/>
<dbReference type="InterPro" id="IPR038071">
    <property type="entry name" value="UROD/MetE-like_sf"/>
</dbReference>
<gene>
    <name evidence="11" type="ORF">JCM15548_13601</name>
</gene>
<dbReference type="STRING" id="1236989.JCM15548_13601"/>
<sequence length="340" mass="38644">MQSILLDTLRGKPTSRPPVWFMRQAGRVLPNYNKLKEQYTFRELMADSNLAADVTLMPIADLGVDAAILFSDILVIPNAMGMELQWTDNGPVFPTPLSQFDQPVEHLKEVPQKLEYIYAVIDEILRRRPENTPLIGFCGAPLTTMCYMLQGVSSNGNFPDAMKFLFRHKKEAEKLIDAIADFSVHYALKQIEHGVEVFQLFETHAGLIPTEMYLEMFMPAVEKIGAAVRSKGVPFIFFPRGFSTGMGFITPEVCDFVSVDWQMPLLHARELVHPEVGLQGNLDPRLLYASQEVIAEELEKYKPFFSENPDWILNLGHGFLPDTPYENARFVVDWVKKAAW</sequence>
<comment type="pathway">
    <text evidence="1 8">Porphyrin-containing compound metabolism; protoporphyrin-IX biosynthesis; coproporphyrinogen-III from 5-aminolevulinate: step 4/4.</text>
</comment>
<evidence type="ECO:0000256" key="9">
    <source>
        <dbReference type="RuleBase" id="RU004169"/>
    </source>
</evidence>
<dbReference type="SUPFAM" id="SSF51726">
    <property type="entry name" value="UROD/MetE-like"/>
    <property type="match status" value="1"/>
</dbReference>
<dbReference type="PROSITE" id="PS00906">
    <property type="entry name" value="UROD_1"/>
    <property type="match status" value="1"/>
</dbReference>
<dbReference type="OrthoDB" id="9806656at2"/>
<evidence type="ECO:0000256" key="7">
    <source>
        <dbReference type="NCBIfam" id="TIGR01464"/>
    </source>
</evidence>
<keyword evidence="5 8" id="KW-0456">Lyase</keyword>
<name>A0A0E9M1A0_9BACT</name>
<comment type="caution">
    <text evidence="11">The sequence shown here is derived from an EMBL/GenBank/DDBJ whole genome shotgun (WGS) entry which is preliminary data.</text>
</comment>
<keyword evidence="6 8" id="KW-0627">Porphyrin biosynthesis</keyword>
<dbReference type="PANTHER" id="PTHR21091">
    <property type="entry name" value="METHYLTETRAHYDROFOLATE:HOMOCYSTEINE METHYLTRANSFERASE RELATED"/>
    <property type="match status" value="1"/>
</dbReference>
<dbReference type="GO" id="GO:0006782">
    <property type="term" value="P:protoporphyrinogen IX biosynthetic process"/>
    <property type="evidence" value="ECO:0007669"/>
    <property type="project" value="UniProtKB-UniPathway"/>
</dbReference>
<dbReference type="AlphaFoldDB" id="A0A0E9M1A0"/>
<evidence type="ECO:0000256" key="6">
    <source>
        <dbReference type="ARBA" id="ARBA00023244"/>
    </source>
</evidence>
<feature type="domain" description="Uroporphyrinogen decarboxylase (URO-D)" evidence="10">
    <location>
        <begin position="18"/>
        <end position="27"/>
    </location>
</feature>
<comment type="catalytic activity">
    <reaction evidence="8">
        <text>uroporphyrinogen III + 4 H(+) = coproporphyrinogen III + 4 CO2</text>
        <dbReference type="Rhea" id="RHEA:19865"/>
        <dbReference type="ChEBI" id="CHEBI:15378"/>
        <dbReference type="ChEBI" id="CHEBI:16526"/>
        <dbReference type="ChEBI" id="CHEBI:57308"/>
        <dbReference type="ChEBI" id="CHEBI:57309"/>
        <dbReference type="EC" id="4.1.1.37"/>
    </reaction>
</comment>
<evidence type="ECO:0000256" key="5">
    <source>
        <dbReference type="ARBA" id="ARBA00023239"/>
    </source>
</evidence>
<dbReference type="EMBL" id="BAZW01000042">
    <property type="protein sequence ID" value="GAO31254.1"/>
    <property type="molecule type" value="Genomic_DNA"/>
</dbReference>
<organism evidence="11 12">
    <name type="scientific">Geofilum rubicundum JCM 15548</name>
    <dbReference type="NCBI Taxonomy" id="1236989"/>
    <lineage>
        <taxon>Bacteria</taxon>
        <taxon>Pseudomonadati</taxon>
        <taxon>Bacteroidota</taxon>
        <taxon>Bacteroidia</taxon>
        <taxon>Marinilabiliales</taxon>
        <taxon>Marinilabiliaceae</taxon>
        <taxon>Geofilum</taxon>
    </lineage>
</organism>
<dbReference type="Gene3D" id="3.20.20.210">
    <property type="match status" value="1"/>
</dbReference>
<keyword evidence="4 8" id="KW-0210">Decarboxylase</keyword>
<evidence type="ECO:0000313" key="11">
    <source>
        <dbReference type="EMBL" id="GAO31254.1"/>
    </source>
</evidence>
<evidence type="ECO:0000313" key="12">
    <source>
        <dbReference type="Proteomes" id="UP000032900"/>
    </source>
</evidence>
<keyword evidence="12" id="KW-1185">Reference proteome</keyword>